<evidence type="ECO:0000256" key="8">
    <source>
        <dbReference type="ARBA" id="ARBA00023136"/>
    </source>
</evidence>
<dbReference type="GO" id="GO:0006075">
    <property type="term" value="P:(1-&gt;3)-beta-D-glucan biosynthetic process"/>
    <property type="evidence" value="ECO:0007669"/>
    <property type="project" value="InterPro"/>
</dbReference>
<dbReference type="EC" id="2.4.1.34" evidence="3"/>
<feature type="transmembrane region" description="Helical" evidence="12">
    <location>
        <begin position="618"/>
        <end position="639"/>
    </location>
</feature>
<feature type="compositionally biased region" description="Basic and acidic residues" evidence="11">
    <location>
        <begin position="1"/>
        <end position="22"/>
    </location>
</feature>
<dbReference type="GO" id="GO:0005886">
    <property type="term" value="C:plasma membrane"/>
    <property type="evidence" value="ECO:0007669"/>
    <property type="project" value="TreeGrafter"/>
</dbReference>
<dbReference type="EMBL" id="HQ845285">
    <property type="protein sequence ID" value="AEE01047.1"/>
    <property type="molecule type" value="Genomic_DNA"/>
</dbReference>
<dbReference type="SMR" id="F5BD00"/>
<evidence type="ECO:0000256" key="7">
    <source>
        <dbReference type="ARBA" id="ARBA00022989"/>
    </source>
</evidence>
<evidence type="ECO:0000256" key="4">
    <source>
        <dbReference type="ARBA" id="ARBA00022676"/>
    </source>
</evidence>
<dbReference type="VEuPathDB" id="FungiDB:CAGL0M13827g"/>
<keyword evidence="7 12" id="KW-1133">Transmembrane helix</keyword>
<feature type="transmembrane region" description="Helical" evidence="12">
    <location>
        <begin position="502"/>
        <end position="522"/>
    </location>
</feature>
<dbReference type="GO" id="GO:0030476">
    <property type="term" value="P:ascospore wall assembly"/>
    <property type="evidence" value="ECO:0007669"/>
    <property type="project" value="EnsemblFungi"/>
</dbReference>
<feature type="region of interest" description="Disordered" evidence="11">
    <location>
        <begin position="1"/>
        <end position="26"/>
    </location>
</feature>
<gene>
    <name evidence="14" type="primary">FKS3</name>
</gene>
<dbReference type="PANTHER" id="PTHR12741">
    <property type="entry name" value="LYST-INTERACTING PROTEIN LIP5 DOPAMINE RESPONSIVE PROTEIN DRG-1"/>
    <property type="match status" value="1"/>
</dbReference>
<dbReference type="InterPro" id="IPR056261">
    <property type="entry name" value="FKS1-like_dom2"/>
</dbReference>
<feature type="transmembrane region" description="Helical" evidence="12">
    <location>
        <begin position="396"/>
        <end position="415"/>
    </location>
</feature>
<evidence type="ECO:0000256" key="9">
    <source>
        <dbReference type="ARBA" id="ARBA00031935"/>
    </source>
</evidence>
<feature type="transmembrane region" description="Helical" evidence="12">
    <location>
        <begin position="1264"/>
        <end position="1284"/>
    </location>
</feature>
<proteinExistence type="inferred from homology"/>
<reference evidence="14" key="1">
    <citation type="journal article" date="2011" name="Antimicrob. Agents Chemother.">
        <title>Candida glabrata Mutants Demonstrating Paradoxical Reduced Caspofungin Susceptibility but Increased Micafungin Susceptibility.</title>
        <authorList>
            <person name="Healey K.R."/>
            <person name="Katiyar S.K."/>
            <person name="Castanheira M."/>
            <person name="Pfaller M.A."/>
            <person name="Edlind T.D."/>
        </authorList>
    </citation>
    <scope>NUCLEOTIDE SEQUENCE</scope>
    <source>
        <strain evidence="14">66032uC.2b</strain>
    </source>
</reference>
<feature type="transmembrane region" description="Helical" evidence="12">
    <location>
        <begin position="473"/>
        <end position="495"/>
    </location>
</feature>
<evidence type="ECO:0000256" key="10">
    <source>
        <dbReference type="ARBA" id="ARBA00047777"/>
    </source>
</evidence>
<evidence type="ECO:0000256" key="2">
    <source>
        <dbReference type="ARBA" id="ARBA00009040"/>
    </source>
</evidence>
<protein>
    <recommendedName>
        <fullName evidence="3">1,3-beta-glucan synthase</fullName>
        <ecNumber evidence="3">2.4.1.34</ecNumber>
    </recommendedName>
    <alternativeName>
        <fullName evidence="9">1,3-beta-D-glucan-UDP glucosyltransferase</fullName>
    </alternativeName>
</protein>
<evidence type="ECO:0000256" key="12">
    <source>
        <dbReference type="SAM" id="Phobius"/>
    </source>
</evidence>
<comment type="subcellular location">
    <subcellularLocation>
        <location evidence="1">Membrane</location>
        <topology evidence="1">Multi-pass membrane protein</topology>
    </subcellularLocation>
</comment>
<dbReference type="GO" id="GO:0003843">
    <property type="term" value="F:1,3-beta-D-glucan synthase activity"/>
    <property type="evidence" value="ECO:0007669"/>
    <property type="project" value="UniProtKB-EC"/>
</dbReference>
<accession>F5BD00</accession>
<keyword evidence="8 12" id="KW-0472">Membrane</keyword>
<dbReference type="VEuPathDB" id="FungiDB:GVI51_M13805"/>
<feature type="transmembrane region" description="Helical" evidence="12">
    <location>
        <begin position="1568"/>
        <end position="1598"/>
    </location>
</feature>
<sequence length="1840" mass="213250">MHIDGSEKEPLQDEEGDMKSNEDDIVDVSLDSTTDGIMKERADGNFYNDSDVRYIQKAYSQKEIETLLGIDYPSWSLESELPLTSDEILEIFDSLTHKFGFQESSKINIYHLFMSQLDSRASRTTPLSALISLHVSYIGGEHANYRKWYFAAQLDLDEEIGFQNMKLHGRARKRNSKLAKKRGVSIKEQISQWRQREQEFVNSYPKITFDHSQLKDATNLTAANYRWKLKMKDLTPKQMVRQVALYLLCWGEANQLRFAPECLCYIFKCAMDYDTSETIGSEENTRFIPCYLDDVISPLYYFIRDQLFEKKQESLKWIRKSLDHNDIIGYDDINQLFWYPEGIERIVLKDGQRLVDIPMQKRYLFLKDVVWSKAFYKTYIEKRSWMHCITNFNRFWIIHLAPFWFFTSFNSPTLYTKNYIQLLDNQPTMQARLSVMAFGGSITCLIQIFATIFEWQFVPRTWPGAQHLTKRFIGLILCLLINFGPSIYIFGFFDLNVHSKSACILSICQLIIAVFTTFFFAIRPLGGLFGTYFNKSKNKRRYISSQTFTASFPKLSGRSRLFSCGLWIFVFIAKYVESYFFLTLSLKDPIRALSILDLSRCRGDFLLGRSLCRWQSKITLLLILLSDLTLFFLDTYLWYIICNCVFSIVLSFSLGVSTLTPWKNIYSRLPKRIYSKILATSEMDIKYKPKILISQIWNAIIISMYREHLLSVEHVQKLIFQQVDSMMLDIRTLRSPTFFIAQDDSTFKSLDFFPSNSEAKRRISFFAQSLSTPLLDPVPVECMPTFTVLIPHYTEKILLGLREIIREESQSSKITVLEYLKYLHPEEWDCFVKDTKILSAEKKADQYHTVDESSNTILNKKEQQNQMFSSFESVGSISTERDLLNEQMKDMPYRCFGFCSSENIYTIRTRIWASLRSQTLYRTITGFMNYSKAIKLLYRIENPSMVALYGDNVPLLENDIESMSNRKFKMIVAMQRYLNFDENEREGVELLLKAFPYLCISFLEAHKEGDDKDLTYYSCLTNGNAPIDPKTNFRTPIYRIKLSGNPILGDGKSDNQNHSIIFYRGEYIQVIDANQDNYLEECLKIRSILREFEEYSINTVIPYIPGIDYAEEPAPVAIVGAREYIFSENIGVLGDIAAGKEQTFGTLFARTLAEIGGKLHYGHPDFINAIFMTTRGGLSKAQKGLHLNEDIYAGMIAICRGGKIKHSDYVQCGKGRDLGFNSILNFTTKIGAGMGEQLLSREYYYLGTQLPMDRFLSFFYAHPGFHLNNLFISLSLHLFFMLLINLGSLNHETILCHYDRNKSITSLQIPIGCYNLTPALHWISIFVFSIFIVFFIAFAPLFVQELLEKGIWKSILRILHHLLSMAPLFEVFVCQIYSNSILSNLTFGGAKYISTGRGLAITRISFPTLYSRFAIISIYSGIQIFLMLVFASASMWQPALLWFWISVVSLCFAPVLFNPHQFSFMEFFIDYQNFYIWLATGNSKYVKESWATFTKSSRSRFTGFKRKTINDVSEGEMVYSTKTRVLNVFFSELFCILFVLVFDFTAYTFMNAQTGVKRVRPSNSVMRLVVVTILPILLNMVILFGQGILSVFIFPVISCCSAAIGNQVSFVTHLISVIIYAVDFELMWFLEGWNFPRTLILLITAINLHIFLFRLVTIILVTKEHKANKTNIAWWTGKWYNTGFGWSIITQPFREYIIKVMEMSYFAGDFVLGHFILFLQAPIILIPFIDCWHSMTLFWLRPTNLIRGRRVFGRKQSRRRRNTVIRYFFFYFLTLAIFIGILLTPYFAHKFDIQADDLLIGTILDGIIQPNNQNNNDTGARAPPNIMRSTPKAKPVKTVY</sequence>
<dbReference type="Pfam" id="PF02364">
    <property type="entry name" value="Glucan_synthase"/>
    <property type="match status" value="1"/>
</dbReference>
<keyword evidence="4" id="KW-0328">Glycosyltransferase</keyword>
<feature type="transmembrane region" description="Helical" evidence="12">
    <location>
        <begin position="1610"/>
        <end position="1630"/>
    </location>
</feature>
<feature type="transmembrane region" description="Helical" evidence="12">
    <location>
        <begin position="435"/>
        <end position="453"/>
    </location>
</feature>
<evidence type="ECO:0000256" key="1">
    <source>
        <dbReference type="ARBA" id="ARBA00004141"/>
    </source>
</evidence>
<dbReference type="Pfam" id="PF14288">
    <property type="entry name" value="FKS1_dom1"/>
    <property type="match status" value="1"/>
</dbReference>
<name>F5BD00_CANGB</name>
<dbReference type="VEuPathDB" id="FungiDB:B1J91_M13827g"/>
<dbReference type="PANTHER" id="PTHR12741:SF15">
    <property type="entry name" value="1,3-BETA-GLUCAN SYNTHASE COMPONENT FKS3"/>
    <property type="match status" value="1"/>
</dbReference>
<dbReference type="GO" id="GO:0000148">
    <property type="term" value="C:1,3-beta-D-glucan synthase complex"/>
    <property type="evidence" value="ECO:0007669"/>
    <property type="project" value="InterPro"/>
</dbReference>
<feature type="transmembrane region" description="Helical" evidence="12">
    <location>
        <begin position="1764"/>
        <end position="1788"/>
    </location>
</feature>
<feature type="transmembrane region" description="Helical" evidence="12">
    <location>
        <begin position="560"/>
        <end position="582"/>
    </location>
</feature>
<feature type="transmembrane region" description="Helical" evidence="12">
    <location>
        <begin position="1319"/>
        <end position="1343"/>
    </location>
</feature>
<keyword evidence="6 12" id="KW-0812">Transmembrane</keyword>
<evidence type="ECO:0000256" key="6">
    <source>
        <dbReference type="ARBA" id="ARBA00022692"/>
    </source>
</evidence>
<evidence type="ECO:0000256" key="11">
    <source>
        <dbReference type="SAM" id="MobiDB-lite"/>
    </source>
</evidence>
<feature type="transmembrane region" description="Helical" evidence="12">
    <location>
        <begin position="1439"/>
        <end position="1457"/>
    </location>
</feature>
<evidence type="ECO:0000259" key="13">
    <source>
        <dbReference type="SMART" id="SM01205"/>
    </source>
</evidence>
<feature type="transmembrane region" description="Helical" evidence="12">
    <location>
        <begin position="1711"/>
        <end position="1740"/>
    </location>
</feature>
<evidence type="ECO:0000256" key="5">
    <source>
        <dbReference type="ARBA" id="ARBA00022679"/>
    </source>
</evidence>
<dbReference type="SMART" id="SM01205">
    <property type="entry name" value="FKS1_dom1"/>
    <property type="match status" value="1"/>
</dbReference>
<dbReference type="GO" id="GO:0051278">
    <property type="term" value="P:fungal-type cell wall polysaccharide biosynthetic process"/>
    <property type="evidence" value="ECO:0007669"/>
    <property type="project" value="TreeGrafter"/>
</dbReference>
<feature type="transmembrane region" description="Helical" evidence="12">
    <location>
        <begin position="1639"/>
        <end position="1661"/>
    </location>
</feature>
<comment type="catalytic activity">
    <reaction evidence="10">
        <text>[(1-&gt;3)-beta-D-glucosyl](n) + UDP-alpha-D-glucose = [(1-&gt;3)-beta-D-glucosyl](n+1) + UDP + H(+)</text>
        <dbReference type="Rhea" id="RHEA:21476"/>
        <dbReference type="Rhea" id="RHEA-COMP:11146"/>
        <dbReference type="Rhea" id="RHEA-COMP:14303"/>
        <dbReference type="ChEBI" id="CHEBI:15378"/>
        <dbReference type="ChEBI" id="CHEBI:37671"/>
        <dbReference type="ChEBI" id="CHEBI:58223"/>
        <dbReference type="ChEBI" id="CHEBI:58885"/>
        <dbReference type="EC" id="2.4.1.34"/>
    </reaction>
</comment>
<feature type="domain" description="1,3-beta-glucan synthase component FKS1-like" evidence="13">
    <location>
        <begin position="237"/>
        <end position="351"/>
    </location>
</feature>
<dbReference type="InterPro" id="IPR026899">
    <property type="entry name" value="FKS1-like_dom1"/>
</dbReference>
<feature type="region of interest" description="Disordered" evidence="11">
    <location>
        <begin position="1814"/>
        <end position="1840"/>
    </location>
</feature>
<feature type="transmembrane region" description="Helical" evidence="12">
    <location>
        <begin position="1525"/>
        <end position="1547"/>
    </location>
</feature>
<organism evidence="14">
    <name type="scientific">Candida glabrata</name>
    <name type="common">Yeast</name>
    <name type="synonym">Torulopsis glabrata</name>
    <dbReference type="NCBI Taxonomy" id="5478"/>
    <lineage>
        <taxon>Eukaryota</taxon>
        <taxon>Fungi</taxon>
        <taxon>Dikarya</taxon>
        <taxon>Ascomycota</taxon>
        <taxon>Saccharomycotina</taxon>
        <taxon>Saccharomycetes</taxon>
        <taxon>Saccharomycetales</taxon>
        <taxon>Saccharomycetaceae</taxon>
        <taxon>Nakaseomyces</taxon>
    </lineage>
</organism>
<dbReference type="InterPro" id="IPR003440">
    <property type="entry name" value="Glyco_trans_48_dom"/>
</dbReference>
<keyword evidence="5" id="KW-0808">Transferase</keyword>
<comment type="similarity">
    <text evidence="2">Belongs to the glycosyltransferase 48 family.</text>
</comment>
<feature type="transmembrane region" description="Helical" evidence="12">
    <location>
        <begin position="1355"/>
        <end position="1378"/>
    </location>
</feature>
<feature type="transmembrane region" description="Helical" evidence="12">
    <location>
        <begin position="1413"/>
        <end position="1432"/>
    </location>
</feature>
<evidence type="ECO:0000313" key="14">
    <source>
        <dbReference type="EMBL" id="AEE01047.1"/>
    </source>
</evidence>
<dbReference type="Pfam" id="PF23605">
    <property type="entry name" value="FKS1_dom2"/>
    <property type="match status" value="1"/>
</dbReference>
<evidence type="ECO:0000256" key="3">
    <source>
        <dbReference type="ARBA" id="ARBA00012589"/>
    </source>
</evidence>
<dbReference type="VEuPathDB" id="FungiDB:GWK60_M13761"/>